<reference evidence="1" key="2">
    <citation type="submission" date="2025-08" db="UniProtKB">
        <authorList>
            <consortium name="Ensembl"/>
        </authorList>
    </citation>
    <scope>IDENTIFICATION</scope>
</reference>
<organism evidence="1 2">
    <name type="scientific">Poecilia formosa</name>
    <name type="common">Amazon molly</name>
    <name type="synonym">Limia formosa</name>
    <dbReference type="NCBI Taxonomy" id="48698"/>
    <lineage>
        <taxon>Eukaryota</taxon>
        <taxon>Metazoa</taxon>
        <taxon>Chordata</taxon>
        <taxon>Craniata</taxon>
        <taxon>Vertebrata</taxon>
        <taxon>Euteleostomi</taxon>
        <taxon>Actinopterygii</taxon>
        <taxon>Neopterygii</taxon>
        <taxon>Teleostei</taxon>
        <taxon>Neoteleostei</taxon>
        <taxon>Acanthomorphata</taxon>
        <taxon>Ovalentaria</taxon>
        <taxon>Atherinomorphae</taxon>
        <taxon>Cyprinodontiformes</taxon>
        <taxon>Poeciliidae</taxon>
        <taxon>Poeciliinae</taxon>
        <taxon>Poecilia</taxon>
    </lineage>
</organism>
<reference evidence="2" key="1">
    <citation type="submission" date="2013-10" db="EMBL/GenBank/DDBJ databases">
        <authorList>
            <person name="Schartl M."/>
            <person name="Warren W."/>
        </authorList>
    </citation>
    <scope>NUCLEOTIDE SEQUENCE [LARGE SCALE GENOMIC DNA]</scope>
    <source>
        <strain evidence="2">female</strain>
    </source>
</reference>
<keyword evidence="2" id="KW-1185">Reference proteome</keyword>
<sequence length="68" mass="7440">CRYRRRRGDSPAAAAVEKATAPLWAPGPLLTNMSPKLRASLINYALLPSRVLSGLCENRIDLGRSDMT</sequence>
<protein>
    <submittedName>
        <fullName evidence="1">Uncharacterized protein</fullName>
    </submittedName>
</protein>
<dbReference type="AlphaFoldDB" id="A0A096M4V2"/>
<dbReference type="Ensembl" id="ENSPFOT00000031412.1">
    <property type="protein sequence ID" value="ENSPFOP00000026443.1"/>
    <property type="gene ID" value="ENSPFOG00000022016.1"/>
</dbReference>
<dbReference type="Proteomes" id="UP000028760">
    <property type="component" value="Unassembled WGS sequence"/>
</dbReference>
<dbReference type="EMBL" id="AYCK01018313">
    <property type="status" value="NOT_ANNOTATED_CDS"/>
    <property type="molecule type" value="Genomic_DNA"/>
</dbReference>
<evidence type="ECO:0000313" key="1">
    <source>
        <dbReference type="Ensembl" id="ENSPFOP00000026443.1"/>
    </source>
</evidence>
<evidence type="ECO:0000313" key="2">
    <source>
        <dbReference type="Proteomes" id="UP000028760"/>
    </source>
</evidence>
<reference evidence="1" key="3">
    <citation type="submission" date="2025-09" db="UniProtKB">
        <authorList>
            <consortium name="Ensembl"/>
        </authorList>
    </citation>
    <scope>IDENTIFICATION</scope>
</reference>
<name>A0A096M4V2_POEFO</name>
<accession>A0A096M4V2</accession>
<proteinExistence type="predicted"/>